<dbReference type="Proteomes" id="UP000001933">
    <property type="component" value="Chromosome"/>
</dbReference>
<keyword evidence="2" id="KW-1185">Reference proteome</keyword>
<dbReference type="eggNOG" id="COG3598">
    <property type="taxonomic scope" value="Bacteria"/>
</dbReference>
<gene>
    <name evidence="1" type="ORF">SYN_02234</name>
</gene>
<protein>
    <submittedName>
        <fullName evidence="1">Hypothetical cytosolic protein</fullName>
    </submittedName>
</protein>
<proteinExistence type="predicted"/>
<reference evidence="1 2" key="1">
    <citation type="journal article" date="2007" name="Proc. Natl. Acad. Sci. U.S.A.">
        <title>The genome of Syntrophus aciditrophicus: life at the thermodynamic limit of microbial growth.</title>
        <authorList>
            <person name="McInerney M.J."/>
            <person name="Rohlin L."/>
            <person name="Mouttaki H."/>
            <person name="Kim U."/>
            <person name="Krupp R.S."/>
            <person name="Rios-Hernandez L."/>
            <person name="Sieber J."/>
            <person name="Struchtemeyer C.G."/>
            <person name="Bhattacharyya A."/>
            <person name="Campbell J.W."/>
            <person name="Gunsalus R.P."/>
        </authorList>
    </citation>
    <scope>NUCLEOTIDE SEQUENCE [LARGE SCALE GENOMIC DNA]</scope>
    <source>
        <strain evidence="1 2">SB</strain>
    </source>
</reference>
<dbReference type="EMBL" id="CP000252">
    <property type="protein sequence ID" value="ABC76491.1"/>
    <property type="molecule type" value="Genomic_DNA"/>
</dbReference>
<dbReference type="InParanoid" id="Q2LQX7"/>
<dbReference type="AlphaFoldDB" id="Q2LQX7"/>
<dbReference type="OrthoDB" id="9805141at2"/>
<sequence length="322" mass="36444">MNTDNPLIKRYNQRLSQIPEPGGGGCHVSLLGVANVGIMAGIEPQVIFDEIRQSIPPGRRKVCDREIQEAINRALQDAGKQSKTFKKKPDPVVKHGKEALKRILKKAVSCDEADLWDASPYRLSWEPSIEDAIHFLKTVFHSDDLVFIGDRTEPGILDTNIRTVANWIFFFKHGGTAGPFFIINPLDGIPRLKNTNEGETYRGDQNIKLFRHALVEFDDLSHDDQIRFWMAINLPVRALIDTGGKSIHGLIDVSSLEIRTADDWNRHIKQRLYDERLVPLGVDRACKNPARLSRLPGVIRQESGKMQRLLWLSPTGRRCMNA</sequence>
<accession>Q2LQX7</accession>
<dbReference type="HOGENOM" id="CLU_863126_0_0_7"/>
<dbReference type="KEGG" id="sat:SYN_02234"/>
<name>Q2LQX7_SYNAS</name>
<dbReference type="STRING" id="56780.SYN_02234"/>
<evidence type="ECO:0000313" key="2">
    <source>
        <dbReference type="Proteomes" id="UP000001933"/>
    </source>
</evidence>
<organism evidence="1 2">
    <name type="scientific">Syntrophus aciditrophicus (strain SB)</name>
    <dbReference type="NCBI Taxonomy" id="56780"/>
    <lineage>
        <taxon>Bacteria</taxon>
        <taxon>Pseudomonadati</taxon>
        <taxon>Thermodesulfobacteriota</taxon>
        <taxon>Syntrophia</taxon>
        <taxon>Syntrophales</taxon>
        <taxon>Syntrophaceae</taxon>
        <taxon>Syntrophus</taxon>
    </lineage>
</organism>
<evidence type="ECO:0000313" key="1">
    <source>
        <dbReference type="EMBL" id="ABC76491.1"/>
    </source>
</evidence>
<dbReference type="RefSeq" id="WP_011416525.1">
    <property type="nucleotide sequence ID" value="NC_007759.1"/>
</dbReference>